<feature type="domain" description="DUF5643" evidence="3">
    <location>
        <begin position="221"/>
        <end position="328"/>
    </location>
</feature>
<dbReference type="OrthoDB" id="2541898at2"/>
<dbReference type="Gene3D" id="2.60.40.1630">
    <property type="entry name" value="bacillus anthracis domain"/>
    <property type="match status" value="1"/>
</dbReference>
<keyword evidence="5" id="KW-1185">Reference proteome</keyword>
<protein>
    <recommendedName>
        <fullName evidence="6">DUF4179 domain-containing protein</fullName>
    </recommendedName>
</protein>
<evidence type="ECO:0008006" key="6">
    <source>
        <dbReference type="Google" id="ProtNLM"/>
    </source>
</evidence>
<feature type="transmembrane region" description="Helical" evidence="1">
    <location>
        <begin position="51"/>
        <end position="71"/>
    </location>
</feature>
<sequence length="439" mass="49396">MNRVNIDEEIKPFIEDSPHELPDMIKNRIDHTLASLPPLTSKRKQRLTRTIAYVSTAAVIFAFCIIGSGFISPAMANTLKQIPFIESVFKLAGDLGLQTAEDKSLTTPIQQSATIDGVTITITEVFYDGSRLSVGIVQHSPDGIKEILEVEPVINGKSTHFPGSGSDMAPSNDNITDTTVIQYMPEYALPDSFDLKLLVFLKGMEDKRFEFDFKVNKTESRIVTPMVTKTHQDLTATVQEIQISPVTIGLVMNTKLPEGKTVPQYALFDERGIRLQTIHEHGYGEKLNNMMNMTSELKFTPLESTPKSVTVKAYYKTIEKTVDNSVRVDRMPSVKEPIILQQGELGRFEITQIERLPDKTIVHYRADGNDPYGMVFWINDDSGTTITHRGLQVVNQENYEFVVEFPVLSQEQSIHFVTNGSVHIDYINELEMTIPLHNE</sequence>
<dbReference type="Proteomes" id="UP000249522">
    <property type="component" value="Unassembled WGS sequence"/>
</dbReference>
<dbReference type="AlphaFoldDB" id="A0A2W1LA27"/>
<feature type="domain" description="DUF4179" evidence="2">
    <location>
        <begin position="51"/>
        <end position="135"/>
    </location>
</feature>
<evidence type="ECO:0000259" key="2">
    <source>
        <dbReference type="Pfam" id="PF13786"/>
    </source>
</evidence>
<organism evidence="4 5">
    <name type="scientific">Paenibacillus sambharensis</name>
    <dbReference type="NCBI Taxonomy" id="1803190"/>
    <lineage>
        <taxon>Bacteria</taxon>
        <taxon>Bacillati</taxon>
        <taxon>Bacillota</taxon>
        <taxon>Bacilli</taxon>
        <taxon>Bacillales</taxon>
        <taxon>Paenibacillaceae</taxon>
        <taxon>Paenibacillus</taxon>
    </lineage>
</organism>
<dbReference type="RefSeq" id="WP_111145415.1">
    <property type="nucleotide sequence ID" value="NZ_QKRB01000031.1"/>
</dbReference>
<dbReference type="EMBL" id="QKRB01000031">
    <property type="protein sequence ID" value="PZD97088.1"/>
    <property type="molecule type" value="Genomic_DNA"/>
</dbReference>
<reference evidence="4 5" key="1">
    <citation type="submission" date="2018-06" db="EMBL/GenBank/DDBJ databases">
        <title>Paenibacillus imtechensis sp. nov.</title>
        <authorList>
            <person name="Pinnaka A.K."/>
            <person name="Singh H."/>
            <person name="Kaur M."/>
        </authorList>
    </citation>
    <scope>NUCLEOTIDE SEQUENCE [LARGE SCALE GENOMIC DNA]</scope>
    <source>
        <strain evidence="4 5">SMB1</strain>
    </source>
</reference>
<evidence type="ECO:0000256" key="1">
    <source>
        <dbReference type="SAM" id="Phobius"/>
    </source>
</evidence>
<keyword evidence="1" id="KW-0812">Transmembrane</keyword>
<proteinExistence type="predicted"/>
<dbReference type="Pfam" id="PF18705">
    <property type="entry name" value="DUF5643"/>
    <property type="match status" value="1"/>
</dbReference>
<accession>A0A2W1LA27</accession>
<comment type="caution">
    <text evidence="4">The sequence shown here is derived from an EMBL/GenBank/DDBJ whole genome shotgun (WGS) entry which is preliminary data.</text>
</comment>
<dbReference type="InterPro" id="IPR025436">
    <property type="entry name" value="DUF4179"/>
</dbReference>
<evidence type="ECO:0000313" key="4">
    <source>
        <dbReference type="EMBL" id="PZD97088.1"/>
    </source>
</evidence>
<evidence type="ECO:0000259" key="3">
    <source>
        <dbReference type="Pfam" id="PF18705"/>
    </source>
</evidence>
<keyword evidence="1" id="KW-0472">Membrane</keyword>
<dbReference type="Pfam" id="PF13786">
    <property type="entry name" value="DUF4179"/>
    <property type="match status" value="1"/>
</dbReference>
<evidence type="ECO:0000313" key="5">
    <source>
        <dbReference type="Proteomes" id="UP000249522"/>
    </source>
</evidence>
<dbReference type="InterPro" id="IPR040680">
    <property type="entry name" value="DUF5643"/>
</dbReference>
<gene>
    <name evidence="4" type="ORF">DNH61_04140</name>
</gene>
<name>A0A2W1LA27_9BACL</name>
<keyword evidence="1" id="KW-1133">Transmembrane helix</keyword>